<evidence type="ECO:0000256" key="9">
    <source>
        <dbReference type="ARBA" id="ARBA00023887"/>
    </source>
</evidence>
<evidence type="ECO:0000256" key="4">
    <source>
        <dbReference type="ARBA" id="ARBA00022801"/>
    </source>
</evidence>
<dbReference type="SMART" id="SM00986">
    <property type="entry name" value="UDG"/>
    <property type="match status" value="1"/>
</dbReference>
<dbReference type="SMART" id="SM00987">
    <property type="entry name" value="UreE_C"/>
    <property type="match status" value="1"/>
</dbReference>
<dbReference type="GO" id="GO:0004844">
    <property type="term" value="F:uracil DNA N-glycosylase activity"/>
    <property type="evidence" value="ECO:0007669"/>
    <property type="project" value="InterPro"/>
</dbReference>
<sequence>MPPNVRDPQLDCPQCPRLVAFRHQARDAHPDWYNAPVPTFGEIGDARLLVVGLAPGLGGANRTGRPFTGDYAGTLLYETLADHGFANHAFDARIDDGLVLHGAAVTNAVRCVPPQNKPTGVEIRTCSAFLAETMAAMQSLEVVLALGRIAHDAVLRTLGARLSAYPFGHGRVHQIPGAPIVTDSYHPSRYNVNTGVLDKPMFDAVVGAIRSRLDAAG</sequence>
<proteinExistence type="inferred from homology"/>
<organism evidence="11 12">
    <name type="scientific">Acuticoccus mangrovi</name>
    <dbReference type="NCBI Taxonomy" id="2796142"/>
    <lineage>
        <taxon>Bacteria</taxon>
        <taxon>Pseudomonadati</taxon>
        <taxon>Pseudomonadota</taxon>
        <taxon>Alphaproteobacteria</taxon>
        <taxon>Hyphomicrobiales</taxon>
        <taxon>Amorphaceae</taxon>
        <taxon>Acuticoccus</taxon>
    </lineage>
</organism>
<feature type="domain" description="Uracil-DNA glycosylase-like" evidence="10">
    <location>
        <begin position="38"/>
        <end position="206"/>
    </location>
</feature>
<comment type="similarity">
    <text evidence="8">Belongs to the uracil-DNA glycosylase (UDG) superfamily. Type 5 (UDGb) family.</text>
</comment>
<evidence type="ECO:0000256" key="5">
    <source>
        <dbReference type="ARBA" id="ARBA00023004"/>
    </source>
</evidence>
<name>A0A934MNH8_9HYPH</name>
<dbReference type="Pfam" id="PF03167">
    <property type="entry name" value="UDG"/>
    <property type="match status" value="1"/>
</dbReference>
<dbReference type="EMBL" id="JAEKJA010000024">
    <property type="protein sequence ID" value="MBJ3778199.1"/>
    <property type="molecule type" value="Genomic_DNA"/>
</dbReference>
<evidence type="ECO:0000313" key="11">
    <source>
        <dbReference type="EMBL" id="MBJ3778199.1"/>
    </source>
</evidence>
<dbReference type="SUPFAM" id="SSF52141">
    <property type="entry name" value="Uracil-DNA glycosylase-like"/>
    <property type="match status" value="1"/>
</dbReference>
<evidence type="ECO:0000256" key="1">
    <source>
        <dbReference type="ARBA" id="ARBA00022485"/>
    </source>
</evidence>
<protein>
    <recommendedName>
        <fullName evidence="9">Type-5 uracil-DNA glycosylase</fullName>
    </recommendedName>
</protein>
<dbReference type="InterPro" id="IPR036895">
    <property type="entry name" value="Uracil-DNA_glycosylase-like_sf"/>
</dbReference>
<dbReference type="InterPro" id="IPR005122">
    <property type="entry name" value="Uracil-DNA_glycosylase-like"/>
</dbReference>
<dbReference type="PANTHER" id="PTHR33693:SF3">
    <property type="entry name" value="TYPE-5 URACIL-DNA GLYCOSYLASE"/>
    <property type="match status" value="1"/>
</dbReference>
<keyword evidence="5" id="KW-0408">Iron</keyword>
<dbReference type="Proteomes" id="UP000609531">
    <property type="component" value="Unassembled WGS sequence"/>
</dbReference>
<keyword evidence="4" id="KW-0378">Hydrolase</keyword>
<evidence type="ECO:0000313" key="12">
    <source>
        <dbReference type="Proteomes" id="UP000609531"/>
    </source>
</evidence>
<evidence type="ECO:0000256" key="6">
    <source>
        <dbReference type="ARBA" id="ARBA00023014"/>
    </source>
</evidence>
<dbReference type="InterPro" id="IPR044147">
    <property type="entry name" value="UdgB-like"/>
</dbReference>
<keyword evidence="7" id="KW-0234">DNA repair</keyword>
<evidence type="ECO:0000259" key="10">
    <source>
        <dbReference type="SMART" id="SM00986"/>
    </source>
</evidence>
<dbReference type="PANTHER" id="PTHR33693">
    <property type="entry name" value="TYPE-5 URACIL-DNA GLYCOSYLASE"/>
    <property type="match status" value="1"/>
</dbReference>
<dbReference type="GO" id="GO:0051539">
    <property type="term" value="F:4 iron, 4 sulfur cluster binding"/>
    <property type="evidence" value="ECO:0007669"/>
    <property type="project" value="UniProtKB-KW"/>
</dbReference>
<keyword evidence="6" id="KW-0411">Iron-sulfur</keyword>
<reference evidence="11" key="1">
    <citation type="submission" date="2020-12" db="EMBL/GenBank/DDBJ databases">
        <title>Bacterial taxonomy.</title>
        <authorList>
            <person name="Pan X."/>
        </authorList>
    </citation>
    <scope>NUCLEOTIDE SEQUENCE</scope>
    <source>
        <strain evidence="11">B2012</strain>
    </source>
</reference>
<keyword evidence="3" id="KW-0227">DNA damage</keyword>
<dbReference type="GO" id="GO:0046872">
    <property type="term" value="F:metal ion binding"/>
    <property type="evidence" value="ECO:0007669"/>
    <property type="project" value="UniProtKB-KW"/>
</dbReference>
<gene>
    <name evidence="11" type="ORF">JCR33_21035</name>
</gene>
<dbReference type="GO" id="GO:0006284">
    <property type="term" value="P:base-excision repair"/>
    <property type="evidence" value="ECO:0007669"/>
    <property type="project" value="InterPro"/>
</dbReference>
<dbReference type="AlphaFoldDB" id="A0A934MNH8"/>
<dbReference type="GO" id="GO:0033958">
    <property type="term" value="F:DNA-deoxyinosine glycosylase activity"/>
    <property type="evidence" value="ECO:0007669"/>
    <property type="project" value="InterPro"/>
</dbReference>
<keyword evidence="12" id="KW-1185">Reference proteome</keyword>
<dbReference type="Gene3D" id="3.40.470.10">
    <property type="entry name" value="Uracil-DNA glycosylase-like domain"/>
    <property type="match status" value="1"/>
</dbReference>
<dbReference type="InterPro" id="IPR051536">
    <property type="entry name" value="UDG_Type-4/5"/>
</dbReference>
<accession>A0A934MNH8</accession>
<evidence type="ECO:0000256" key="3">
    <source>
        <dbReference type="ARBA" id="ARBA00022763"/>
    </source>
</evidence>
<keyword evidence="2" id="KW-0479">Metal-binding</keyword>
<evidence type="ECO:0000256" key="7">
    <source>
        <dbReference type="ARBA" id="ARBA00023204"/>
    </source>
</evidence>
<evidence type="ECO:0000256" key="8">
    <source>
        <dbReference type="ARBA" id="ARBA00023779"/>
    </source>
</evidence>
<evidence type="ECO:0000256" key="2">
    <source>
        <dbReference type="ARBA" id="ARBA00022723"/>
    </source>
</evidence>
<keyword evidence="1" id="KW-0004">4Fe-4S</keyword>
<dbReference type="CDD" id="cd10031">
    <property type="entry name" value="UDG-F5_TTUDGB_like"/>
    <property type="match status" value="1"/>
</dbReference>
<comment type="caution">
    <text evidence="11">The sequence shown here is derived from an EMBL/GenBank/DDBJ whole genome shotgun (WGS) entry which is preliminary data.</text>
</comment>